<name>A0A432WCH3_9GAMM</name>
<evidence type="ECO:0000313" key="8">
    <source>
        <dbReference type="Proteomes" id="UP000288405"/>
    </source>
</evidence>
<protein>
    <submittedName>
        <fullName evidence="7">ABC transporter ATP-binding protein</fullName>
    </submittedName>
</protein>
<keyword evidence="2" id="KW-0813">Transport</keyword>
<dbReference type="AlphaFoldDB" id="A0A432WCH3"/>
<dbReference type="PROSITE" id="PS50893">
    <property type="entry name" value="ABC_TRANSPORTER_2"/>
    <property type="match status" value="1"/>
</dbReference>
<dbReference type="Pfam" id="PF00005">
    <property type="entry name" value="ABC_tran"/>
    <property type="match status" value="1"/>
</dbReference>
<evidence type="ECO:0000256" key="5">
    <source>
        <dbReference type="ARBA" id="ARBA00022840"/>
    </source>
</evidence>
<sequence>MKNPWDSHGESVYSERITLGHVTRCTRVRQSRTFIVGESILTTRGLTKIYNGIAVVDQLDLDIPAGICFGLLGPNGAGKTTTIEMLEGILKPDGGEIYYQGAPVGTGFYQKVGIQFQHTALPDFLKVSDVLNLFSRFYDAPLPRDELIAWCSLEDLLDRDHRKLSGGQKQRLLLALALMNDPDLLFLDEPTTGLDPQARRNFWELVRSVRSRGKTVLLTTHYMDEAEQLCDQIAVLDKGTIIAEGAPRALLNQHFHGALIRIPVGNFQGDLPEFFAHAELQGDFLQLQATEVDSTLGELMQAGIPLTGLQVESANLDDLFLKLTGHELRGE</sequence>
<feature type="domain" description="ABC transporter" evidence="6">
    <location>
        <begin position="41"/>
        <end position="263"/>
    </location>
</feature>
<reference evidence="7 8" key="1">
    <citation type="journal article" date="2011" name="Front. Microbiol.">
        <title>Genomic signatures of strain selection and enhancement in Bacillus atrophaeus var. globigii, a historical biowarfare simulant.</title>
        <authorList>
            <person name="Gibbons H.S."/>
            <person name="Broomall S.M."/>
            <person name="McNew L.A."/>
            <person name="Daligault H."/>
            <person name="Chapman C."/>
            <person name="Bruce D."/>
            <person name="Karavis M."/>
            <person name="Krepps M."/>
            <person name="McGregor P.A."/>
            <person name="Hong C."/>
            <person name="Park K.H."/>
            <person name="Akmal A."/>
            <person name="Feldman A."/>
            <person name="Lin J.S."/>
            <person name="Chang W.E."/>
            <person name="Higgs B.W."/>
            <person name="Demirev P."/>
            <person name="Lindquist J."/>
            <person name="Liem A."/>
            <person name="Fochler E."/>
            <person name="Read T.D."/>
            <person name="Tapia R."/>
            <person name="Johnson S."/>
            <person name="Bishop-Lilly K.A."/>
            <person name="Detter C."/>
            <person name="Han C."/>
            <person name="Sozhamannan S."/>
            <person name="Rosenzweig C.N."/>
            <person name="Skowronski E.W."/>
        </authorList>
    </citation>
    <scope>NUCLEOTIDE SEQUENCE [LARGE SCALE GENOMIC DNA]</scope>
    <source>
        <strain evidence="7 8">GYP-17</strain>
    </source>
</reference>
<dbReference type="InterPro" id="IPR050763">
    <property type="entry name" value="ABC_transporter_ATP-binding"/>
</dbReference>
<comment type="similarity">
    <text evidence="1">Belongs to the ABC transporter superfamily.</text>
</comment>
<comment type="caution">
    <text evidence="7">The sequence shown here is derived from an EMBL/GenBank/DDBJ whole genome shotgun (WGS) entry which is preliminary data.</text>
</comment>
<dbReference type="EMBL" id="PIPM01000010">
    <property type="protein sequence ID" value="RUO30178.1"/>
    <property type="molecule type" value="Genomic_DNA"/>
</dbReference>
<dbReference type="PANTHER" id="PTHR42711:SF5">
    <property type="entry name" value="ABC TRANSPORTER ATP-BINDING PROTEIN NATA"/>
    <property type="match status" value="1"/>
</dbReference>
<dbReference type="InterPro" id="IPR003439">
    <property type="entry name" value="ABC_transporter-like_ATP-bd"/>
</dbReference>
<evidence type="ECO:0000259" key="6">
    <source>
        <dbReference type="PROSITE" id="PS50893"/>
    </source>
</evidence>
<dbReference type="PROSITE" id="PS00211">
    <property type="entry name" value="ABC_TRANSPORTER_1"/>
    <property type="match status" value="1"/>
</dbReference>
<evidence type="ECO:0000256" key="4">
    <source>
        <dbReference type="ARBA" id="ARBA00022741"/>
    </source>
</evidence>
<dbReference type="CDD" id="cd03230">
    <property type="entry name" value="ABC_DR_subfamily_A"/>
    <property type="match status" value="1"/>
</dbReference>
<dbReference type="OrthoDB" id="9775490at2"/>
<dbReference type="SMART" id="SM00382">
    <property type="entry name" value="AAA"/>
    <property type="match status" value="1"/>
</dbReference>
<dbReference type="InterPro" id="IPR003593">
    <property type="entry name" value="AAA+_ATPase"/>
</dbReference>
<gene>
    <name evidence="7" type="ORF">CWE11_09480</name>
</gene>
<evidence type="ECO:0000256" key="3">
    <source>
        <dbReference type="ARBA" id="ARBA00022458"/>
    </source>
</evidence>
<dbReference type="Proteomes" id="UP000288405">
    <property type="component" value="Unassembled WGS sequence"/>
</dbReference>
<evidence type="ECO:0000256" key="2">
    <source>
        <dbReference type="ARBA" id="ARBA00022448"/>
    </source>
</evidence>
<dbReference type="InterPro" id="IPR017871">
    <property type="entry name" value="ABC_transporter-like_CS"/>
</dbReference>
<organism evidence="7 8">
    <name type="scientific">Aliidiomarina sanyensis</name>
    <dbReference type="NCBI Taxonomy" id="1249555"/>
    <lineage>
        <taxon>Bacteria</taxon>
        <taxon>Pseudomonadati</taxon>
        <taxon>Pseudomonadota</taxon>
        <taxon>Gammaproteobacteria</taxon>
        <taxon>Alteromonadales</taxon>
        <taxon>Idiomarinaceae</taxon>
        <taxon>Aliidiomarina</taxon>
    </lineage>
</organism>
<dbReference type="InterPro" id="IPR027417">
    <property type="entry name" value="P-loop_NTPase"/>
</dbReference>
<proteinExistence type="inferred from homology"/>
<accession>A0A432WCH3</accession>
<dbReference type="GO" id="GO:0016887">
    <property type="term" value="F:ATP hydrolysis activity"/>
    <property type="evidence" value="ECO:0007669"/>
    <property type="project" value="InterPro"/>
</dbReference>
<evidence type="ECO:0000256" key="1">
    <source>
        <dbReference type="ARBA" id="ARBA00005417"/>
    </source>
</evidence>
<keyword evidence="3" id="KW-0536">Nodulation</keyword>
<keyword evidence="5 7" id="KW-0067">ATP-binding</keyword>
<evidence type="ECO:0000313" key="7">
    <source>
        <dbReference type="EMBL" id="RUO30178.1"/>
    </source>
</evidence>
<dbReference type="GO" id="GO:0005524">
    <property type="term" value="F:ATP binding"/>
    <property type="evidence" value="ECO:0007669"/>
    <property type="project" value="UniProtKB-KW"/>
</dbReference>
<keyword evidence="4" id="KW-0547">Nucleotide-binding</keyword>
<keyword evidence="8" id="KW-1185">Reference proteome</keyword>
<dbReference type="Gene3D" id="3.40.50.300">
    <property type="entry name" value="P-loop containing nucleotide triphosphate hydrolases"/>
    <property type="match status" value="1"/>
</dbReference>
<dbReference type="PANTHER" id="PTHR42711">
    <property type="entry name" value="ABC TRANSPORTER ATP-BINDING PROTEIN"/>
    <property type="match status" value="1"/>
</dbReference>
<dbReference type="SUPFAM" id="SSF52540">
    <property type="entry name" value="P-loop containing nucleoside triphosphate hydrolases"/>
    <property type="match status" value="1"/>
</dbReference>